<evidence type="ECO:0000313" key="3">
    <source>
        <dbReference type="Proteomes" id="UP000324585"/>
    </source>
</evidence>
<sequence>MQSGAIGPRGLVESRETSSGSSAWLGMEPALADSESSVAIRAAAVINSHADVASAAGGWMIELSTKPFGGRIARANFDAVCRAFQELVREDAIDLSVVRDVLRIIHQTRILAVHPKCDLRQSGQIEAAVVDELREWLDVLSQLLVNSLDHVTGTTNPETAPHADAIMLPYTSYRRSK</sequence>
<organism evidence="2 3">
    <name type="scientific">Porphyridium purpureum</name>
    <name type="common">Red alga</name>
    <name type="synonym">Porphyridium cruentum</name>
    <dbReference type="NCBI Taxonomy" id="35688"/>
    <lineage>
        <taxon>Eukaryota</taxon>
        <taxon>Rhodophyta</taxon>
        <taxon>Bangiophyceae</taxon>
        <taxon>Porphyridiales</taxon>
        <taxon>Porphyridiaceae</taxon>
        <taxon>Porphyridium</taxon>
    </lineage>
</organism>
<protein>
    <submittedName>
        <fullName evidence="2">Uncharacterized protein</fullName>
    </submittedName>
</protein>
<keyword evidence="3" id="KW-1185">Reference proteome</keyword>
<dbReference type="Proteomes" id="UP000324585">
    <property type="component" value="Unassembled WGS sequence"/>
</dbReference>
<gene>
    <name evidence="2" type="ORF">FVE85_5936</name>
</gene>
<accession>A0A5J4Z398</accession>
<dbReference type="EMBL" id="VRMN01000001">
    <property type="protein sequence ID" value="KAA8498351.1"/>
    <property type="molecule type" value="Genomic_DNA"/>
</dbReference>
<dbReference type="AlphaFoldDB" id="A0A5J4Z398"/>
<feature type="region of interest" description="Disordered" evidence="1">
    <location>
        <begin position="1"/>
        <end position="23"/>
    </location>
</feature>
<name>A0A5J4Z398_PORPP</name>
<evidence type="ECO:0000256" key="1">
    <source>
        <dbReference type="SAM" id="MobiDB-lite"/>
    </source>
</evidence>
<evidence type="ECO:0000313" key="2">
    <source>
        <dbReference type="EMBL" id="KAA8498351.1"/>
    </source>
</evidence>
<comment type="caution">
    <text evidence="2">The sequence shown here is derived from an EMBL/GenBank/DDBJ whole genome shotgun (WGS) entry which is preliminary data.</text>
</comment>
<proteinExistence type="predicted"/>
<reference evidence="3" key="1">
    <citation type="journal article" date="2019" name="Nat. Commun.">
        <title>Expansion of phycobilisome linker gene families in mesophilic red algae.</title>
        <authorList>
            <person name="Lee J."/>
            <person name="Kim D."/>
            <person name="Bhattacharya D."/>
            <person name="Yoon H.S."/>
        </authorList>
    </citation>
    <scope>NUCLEOTIDE SEQUENCE [LARGE SCALE GENOMIC DNA]</scope>
    <source>
        <strain evidence="3">CCMP 1328</strain>
    </source>
</reference>